<feature type="domain" description="OmpR/PhoB-type" evidence="9">
    <location>
        <begin position="124"/>
        <end position="222"/>
    </location>
</feature>
<evidence type="ECO:0000256" key="3">
    <source>
        <dbReference type="ARBA" id="ARBA00023015"/>
    </source>
</evidence>
<proteinExistence type="predicted"/>
<sequence length="225" mass="24956">MRVLVVEDYEPIREAVAQALREDGFAVDTAIDGKNGLWMARSSEHDAIVLDIMLPEIDGFELLSSLRSDDINVPILLLTARDGIDDRIRGLNGGADDYLVKPFAVAELVARVHALIRRSYGDADSKIVIGEIAIDTAARNVQRDGKAIELTAREFALLELLARKRGKVVSRTEIWNSLYDFSSESTSNVVDVYIGYLRKKLDRGAVDSFIKTRRGQGYIIEGSSE</sequence>
<evidence type="ECO:0000256" key="6">
    <source>
        <dbReference type="PROSITE-ProRule" id="PRU00169"/>
    </source>
</evidence>
<dbReference type="Gene3D" id="1.10.10.10">
    <property type="entry name" value="Winged helix-like DNA-binding domain superfamily/Winged helix DNA-binding domain"/>
    <property type="match status" value="1"/>
</dbReference>
<keyword evidence="11" id="KW-1185">Reference proteome</keyword>
<keyword evidence="1 6" id="KW-0597">Phosphoprotein</keyword>
<dbReference type="PROSITE" id="PS51755">
    <property type="entry name" value="OMPR_PHOB"/>
    <property type="match status" value="1"/>
</dbReference>
<organism evidence="10 11">
    <name type="scientific">Stieleria magnilauensis</name>
    <dbReference type="NCBI Taxonomy" id="2527963"/>
    <lineage>
        <taxon>Bacteria</taxon>
        <taxon>Pseudomonadati</taxon>
        <taxon>Planctomycetota</taxon>
        <taxon>Planctomycetia</taxon>
        <taxon>Pirellulales</taxon>
        <taxon>Pirellulaceae</taxon>
        <taxon>Stieleria</taxon>
    </lineage>
</organism>
<dbReference type="InterPro" id="IPR039420">
    <property type="entry name" value="WalR-like"/>
</dbReference>
<feature type="domain" description="Response regulatory" evidence="8">
    <location>
        <begin position="2"/>
        <end position="116"/>
    </location>
</feature>
<evidence type="ECO:0000256" key="2">
    <source>
        <dbReference type="ARBA" id="ARBA00023012"/>
    </source>
</evidence>
<keyword evidence="4 7" id="KW-0238">DNA-binding</keyword>
<dbReference type="InterPro" id="IPR001867">
    <property type="entry name" value="OmpR/PhoB-type_DNA-bd"/>
</dbReference>
<accession>A0ABX5XUP3</accession>
<dbReference type="Pfam" id="PF00072">
    <property type="entry name" value="Response_reg"/>
    <property type="match status" value="1"/>
</dbReference>
<dbReference type="SMART" id="SM00448">
    <property type="entry name" value="REC"/>
    <property type="match status" value="1"/>
</dbReference>
<protein>
    <submittedName>
        <fullName evidence="10">Transcriptional activator protein CopR</fullName>
    </submittedName>
</protein>
<dbReference type="InterPro" id="IPR011006">
    <property type="entry name" value="CheY-like_superfamily"/>
</dbReference>
<dbReference type="EMBL" id="CP036432">
    <property type="protein sequence ID" value="QDV85717.1"/>
    <property type="molecule type" value="Genomic_DNA"/>
</dbReference>
<evidence type="ECO:0000313" key="11">
    <source>
        <dbReference type="Proteomes" id="UP000318081"/>
    </source>
</evidence>
<dbReference type="PANTHER" id="PTHR48111:SF22">
    <property type="entry name" value="REGULATOR OF RPOS"/>
    <property type="match status" value="1"/>
</dbReference>
<feature type="modified residue" description="4-aspartylphosphate" evidence="6">
    <location>
        <position position="51"/>
    </location>
</feature>
<dbReference type="PANTHER" id="PTHR48111">
    <property type="entry name" value="REGULATOR OF RPOS"/>
    <property type="match status" value="1"/>
</dbReference>
<dbReference type="CDD" id="cd00383">
    <property type="entry name" value="trans_reg_C"/>
    <property type="match status" value="1"/>
</dbReference>
<dbReference type="Pfam" id="PF00486">
    <property type="entry name" value="Trans_reg_C"/>
    <property type="match status" value="1"/>
</dbReference>
<dbReference type="Gene3D" id="3.40.50.2300">
    <property type="match status" value="1"/>
</dbReference>
<evidence type="ECO:0000313" key="10">
    <source>
        <dbReference type="EMBL" id="QDV85717.1"/>
    </source>
</evidence>
<evidence type="ECO:0000256" key="5">
    <source>
        <dbReference type="ARBA" id="ARBA00023163"/>
    </source>
</evidence>
<name>A0ABX5XUP3_9BACT</name>
<feature type="DNA-binding region" description="OmpR/PhoB-type" evidence="7">
    <location>
        <begin position="124"/>
        <end position="222"/>
    </location>
</feature>
<evidence type="ECO:0000259" key="9">
    <source>
        <dbReference type="PROSITE" id="PS51755"/>
    </source>
</evidence>
<dbReference type="Gene3D" id="6.10.250.690">
    <property type="match status" value="1"/>
</dbReference>
<evidence type="ECO:0000256" key="1">
    <source>
        <dbReference type="ARBA" id="ARBA00022553"/>
    </source>
</evidence>
<keyword evidence="2" id="KW-0902">Two-component regulatory system</keyword>
<dbReference type="RefSeq" id="WP_145215811.1">
    <property type="nucleotide sequence ID" value="NZ_CP036432.1"/>
</dbReference>
<evidence type="ECO:0000256" key="4">
    <source>
        <dbReference type="ARBA" id="ARBA00023125"/>
    </source>
</evidence>
<reference evidence="10 11" key="1">
    <citation type="submission" date="2019-02" db="EMBL/GenBank/DDBJ databases">
        <title>Deep-cultivation of Planctomycetes and their phenomic and genomic characterization uncovers novel biology.</title>
        <authorList>
            <person name="Wiegand S."/>
            <person name="Jogler M."/>
            <person name="Boedeker C."/>
            <person name="Pinto D."/>
            <person name="Vollmers J."/>
            <person name="Rivas-Marin E."/>
            <person name="Kohn T."/>
            <person name="Peeters S.H."/>
            <person name="Heuer A."/>
            <person name="Rast P."/>
            <person name="Oberbeckmann S."/>
            <person name="Bunk B."/>
            <person name="Jeske O."/>
            <person name="Meyerdierks A."/>
            <person name="Storesund J.E."/>
            <person name="Kallscheuer N."/>
            <person name="Luecker S."/>
            <person name="Lage O.M."/>
            <person name="Pohl T."/>
            <person name="Merkel B.J."/>
            <person name="Hornburger P."/>
            <person name="Mueller R.-W."/>
            <person name="Bruemmer F."/>
            <person name="Labrenz M."/>
            <person name="Spormann A.M."/>
            <person name="Op den Camp H."/>
            <person name="Overmann J."/>
            <person name="Amann R."/>
            <person name="Jetten M.S.M."/>
            <person name="Mascher T."/>
            <person name="Medema M.H."/>
            <person name="Devos D.P."/>
            <person name="Kaster A.-K."/>
            <person name="Ovreas L."/>
            <person name="Rohde M."/>
            <person name="Galperin M.Y."/>
            <person name="Jogler C."/>
        </authorList>
    </citation>
    <scope>NUCLEOTIDE SEQUENCE [LARGE SCALE GENOMIC DNA]</scope>
    <source>
        <strain evidence="10 11">TBK1r</strain>
    </source>
</reference>
<evidence type="ECO:0000259" key="8">
    <source>
        <dbReference type="PROSITE" id="PS50110"/>
    </source>
</evidence>
<dbReference type="PROSITE" id="PS50110">
    <property type="entry name" value="RESPONSE_REGULATORY"/>
    <property type="match status" value="1"/>
</dbReference>
<gene>
    <name evidence="10" type="primary">copR</name>
    <name evidence="10" type="ORF">TBK1r_47330</name>
</gene>
<evidence type="ECO:0000256" key="7">
    <source>
        <dbReference type="PROSITE-ProRule" id="PRU01091"/>
    </source>
</evidence>
<dbReference type="InterPro" id="IPR001789">
    <property type="entry name" value="Sig_transdc_resp-reg_receiver"/>
</dbReference>
<dbReference type="InterPro" id="IPR036388">
    <property type="entry name" value="WH-like_DNA-bd_sf"/>
</dbReference>
<dbReference type="SUPFAM" id="SSF52172">
    <property type="entry name" value="CheY-like"/>
    <property type="match status" value="1"/>
</dbReference>
<dbReference type="SMART" id="SM00862">
    <property type="entry name" value="Trans_reg_C"/>
    <property type="match status" value="1"/>
</dbReference>
<dbReference type="Proteomes" id="UP000318081">
    <property type="component" value="Chromosome"/>
</dbReference>
<keyword evidence="5" id="KW-0804">Transcription</keyword>
<keyword evidence="3" id="KW-0805">Transcription regulation</keyword>